<feature type="region of interest" description="Disordered" evidence="1">
    <location>
        <begin position="33"/>
        <end position="74"/>
    </location>
</feature>
<name>A0A7J5ZR20_AMEME</name>
<protein>
    <submittedName>
        <fullName evidence="2">Uncharacterized protein</fullName>
    </submittedName>
</protein>
<feature type="compositionally biased region" description="Polar residues" evidence="1">
    <location>
        <begin position="33"/>
        <end position="48"/>
    </location>
</feature>
<comment type="caution">
    <text evidence="2">The sequence shown here is derived from an EMBL/GenBank/DDBJ whole genome shotgun (WGS) entry which is preliminary data.</text>
</comment>
<dbReference type="PANTHER" id="PTHR34648:SF7">
    <property type="entry name" value="SI:CH211-132B12.7"/>
    <property type="match status" value="1"/>
</dbReference>
<keyword evidence="3" id="KW-1185">Reference proteome</keyword>
<proteinExistence type="predicted"/>
<accession>A0A7J5ZR20</accession>
<dbReference type="InterPro" id="IPR031602">
    <property type="entry name" value="CIPC"/>
</dbReference>
<reference evidence="2 3" key="1">
    <citation type="submission" date="2020-02" db="EMBL/GenBank/DDBJ databases">
        <title>A chromosome-scale genome assembly of the black bullhead catfish (Ameiurus melas).</title>
        <authorList>
            <person name="Wen M."/>
            <person name="Zham M."/>
            <person name="Cabau C."/>
            <person name="Klopp C."/>
            <person name="Donnadieu C."/>
            <person name="Roques C."/>
            <person name="Bouchez O."/>
            <person name="Lampietro C."/>
            <person name="Jouanno E."/>
            <person name="Herpin A."/>
            <person name="Louis A."/>
            <person name="Berthelot C."/>
            <person name="Parey E."/>
            <person name="Roest-Crollius H."/>
            <person name="Braasch I."/>
            <person name="Postlethwait J."/>
            <person name="Robinson-Rechavi M."/>
            <person name="Echchiki A."/>
            <person name="Begum T."/>
            <person name="Montfort J."/>
            <person name="Schartl M."/>
            <person name="Bobe J."/>
            <person name="Guiguen Y."/>
        </authorList>
    </citation>
    <scope>NUCLEOTIDE SEQUENCE [LARGE SCALE GENOMIC DNA]</scope>
    <source>
        <strain evidence="2">M_S1</strain>
        <tissue evidence="2">Blood</tissue>
    </source>
</reference>
<sequence>MPQELSCVGWCADFPASINTTDKSNNTSLLSRTKAHTPQMTNGRNSHCNSEKDSGYSDAGSDYQQTDVDDQHSTITELRCHKPDSMADQGNHILVSGQTEFTSMFIIKKIVLKQSGQDQVPQSLWGSEGTNAQSNLLLLQQPGTVSPLHVHTPQPERAETVLLPTSKVNLSGGSVPDSTNGLTRHRRFLNTVEILSQSGLLDITLRTQELLCQSAAIEQNIAQLRQHTQMLCQAVYADSNVATLEKTHRVMVESGCYPNLRSLLFMGTDD</sequence>
<dbReference type="PANTHER" id="PTHR34648">
    <property type="entry name" value="CLOCK-INTERACTING PACEMAKER"/>
    <property type="match status" value="1"/>
</dbReference>
<organism evidence="2 3">
    <name type="scientific">Ameiurus melas</name>
    <name type="common">Black bullhead</name>
    <name type="synonym">Silurus melas</name>
    <dbReference type="NCBI Taxonomy" id="219545"/>
    <lineage>
        <taxon>Eukaryota</taxon>
        <taxon>Metazoa</taxon>
        <taxon>Chordata</taxon>
        <taxon>Craniata</taxon>
        <taxon>Vertebrata</taxon>
        <taxon>Euteleostomi</taxon>
        <taxon>Actinopterygii</taxon>
        <taxon>Neopterygii</taxon>
        <taxon>Teleostei</taxon>
        <taxon>Ostariophysi</taxon>
        <taxon>Siluriformes</taxon>
        <taxon>Ictaluridae</taxon>
        <taxon>Ameiurus</taxon>
    </lineage>
</organism>
<evidence type="ECO:0000256" key="1">
    <source>
        <dbReference type="SAM" id="MobiDB-lite"/>
    </source>
</evidence>
<evidence type="ECO:0000313" key="2">
    <source>
        <dbReference type="EMBL" id="KAF4072087.1"/>
    </source>
</evidence>
<evidence type="ECO:0000313" key="3">
    <source>
        <dbReference type="Proteomes" id="UP000593565"/>
    </source>
</evidence>
<gene>
    <name evidence="2" type="ORF">AMELA_G00270300</name>
</gene>
<dbReference type="GO" id="GO:0042754">
    <property type="term" value="P:negative regulation of circadian rhythm"/>
    <property type="evidence" value="ECO:0007669"/>
    <property type="project" value="InterPro"/>
</dbReference>
<dbReference type="Pfam" id="PF15800">
    <property type="entry name" value="CiPC"/>
    <property type="match status" value="2"/>
</dbReference>
<dbReference type="GO" id="GO:0045892">
    <property type="term" value="P:negative regulation of DNA-templated transcription"/>
    <property type="evidence" value="ECO:0007669"/>
    <property type="project" value="InterPro"/>
</dbReference>
<dbReference type="AlphaFoldDB" id="A0A7J5ZR20"/>
<dbReference type="GO" id="GO:0005634">
    <property type="term" value="C:nucleus"/>
    <property type="evidence" value="ECO:0007669"/>
    <property type="project" value="TreeGrafter"/>
</dbReference>
<dbReference type="Proteomes" id="UP000593565">
    <property type="component" value="Unassembled WGS sequence"/>
</dbReference>
<dbReference type="EMBL" id="JAAGNN010000026">
    <property type="protein sequence ID" value="KAF4072087.1"/>
    <property type="molecule type" value="Genomic_DNA"/>
</dbReference>